<dbReference type="InterPro" id="IPR045886">
    <property type="entry name" value="ThiF/MoeB/HesA"/>
</dbReference>
<comment type="pathway">
    <text evidence="4">Protein modification; protein neddylation.</text>
</comment>
<sequence>MIPSSTNNLFEEKGPFCQKYYESGESGREYFLSSKILVIGAGGLGCEILKSLALTGFKNIDVIDLDTIDVSNLNRQFLFREKDVGRPKAIVAAEFIKCRIKNVNINAHFCKMEEKDDDFYKSFDLVIGGVDSVKARMWISDKLCQIAQQTFGEYTIPYIDGGTEEWKGHVKFIIPLKNACMRCQEILFPPPVTFQACTVASHPRQPEHCIVWAKELQWSKLRPNETIDGDNEEHIKWIMNEAKQHARQFKIDDNLITISLTKGVVKNIIPAIATTQAIIGATCATEALKYVTQTGPNINNNFLYVGDSASGLYSSHFLFQKKDDCLSCSIKFEKVSVEPTTTVRQLMDKVKTELNYPLTSLRTADVTIYMPIIATTEKNLDKLISEFVNKDDILLATSKERNEPLEFVIEGLWS</sequence>
<reference evidence="6 7" key="1">
    <citation type="submission" date="2024-04" db="EMBL/GenBank/DDBJ databases">
        <title>Tritrichomonas musculus Genome.</title>
        <authorList>
            <person name="Alves-Ferreira E."/>
            <person name="Grigg M."/>
            <person name="Lorenzi H."/>
            <person name="Galac M."/>
        </authorList>
    </citation>
    <scope>NUCLEOTIDE SEQUENCE [LARGE SCALE GENOMIC DNA]</scope>
    <source>
        <strain evidence="6 7">EAF2021</strain>
    </source>
</reference>
<comment type="caution">
    <text evidence="6">The sequence shown here is derived from an EMBL/GenBank/DDBJ whole genome shotgun (WGS) entry which is preliminary data.</text>
</comment>
<dbReference type="InterPro" id="IPR035985">
    <property type="entry name" value="Ubiquitin-activating_enz"/>
</dbReference>
<dbReference type="Gene3D" id="1.10.10.520">
    <property type="entry name" value="Ubiquitin activating enzymes (Uba3). Chain: B, domain 2"/>
    <property type="match status" value="1"/>
</dbReference>
<comment type="catalytic activity">
    <reaction evidence="4">
        <text>ATP + [NEDD8 protein] + [E1 NEDD8-activating enzyme]-L-cysteine = AMP + diphosphate + [E1 NEDD8-activating enzyme]-S-[NEDD8 protein]-yl-L-cysteine.</text>
        <dbReference type="EC" id="6.2.1.64"/>
    </reaction>
</comment>
<dbReference type="Proteomes" id="UP001470230">
    <property type="component" value="Unassembled WGS sequence"/>
</dbReference>
<keyword evidence="2 4" id="KW-0833">Ubl conjugation pathway</keyword>
<dbReference type="Gene3D" id="3.40.50.720">
    <property type="entry name" value="NAD(P)-binding Rossmann-like Domain"/>
    <property type="match status" value="1"/>
</dbReference>
<dbReference type="InterPro" id="IPR023318">
    <property type="entry name" value="Ub_act_enz_dom_a_sf"/>
</dbReference>
<dbReference type="EC" id="6.2.1.64" evidence="4"/>
<evidence type="ECO:0000313" key="6">
    <source>
        <dbReference type="EMBL" id="KAK8885263.1"/>
    </source>
</evidence>
<feature type="domain" description="THIF-type NAD/FAD binding fold" evidence="5">
    <location>
        <begin position="23"/>
        <end position="325"/>
    </location>
</feature>
<comment type="function">
    <text evidence="4">Catalytic subunit of the dimeric E1 enzyme, which activates NEDD8.</text>
</comment>
<gene>
    <name evidence="6" type="ORF">M9Y10_040708</name>
</gene>
<dbReference type="PANTHER" id="PTHR10953:SF6">
    <property type="entry name" value="NEDD8-ACTIVATING ENZYME E1 CATALYTIC SUBUNIT"/>
    <property type="match status" value="1"/>
</dbReference>
<evidence type="ECO:0000256" key="2">
    <source>
        <dbReference type="ARBA" id="ARBA00022786"/>
    </source>
</evidence>
<dbReference type="PANTHER" id="PTHR10953">
    <property type="entry name" value="UBIQUITIN-ACTIVATING ENZYME E1"/>
    <property type="match status" value="1"/>
</dbReference>
<evidence type="ECO:0000259" key="5">
    <source>
        <dbReference type="Pfam" id="PF00899"/>
    </source>
</evidence>
<evidence type="ECO:0000256" key="3">
    <source>
        <dbReference type="ARBA" id="ARBA00022840"/>
    </source>
</evidence>
<dbReference type="EMBL" id="JAPFFF010000007">
    <property type="protein sequence ID" value="KAK8885263.1"/>
    <property type="molecule type" value="Genomic_DNA"/>
</dbReference>
<protein>
    <recommendedName>
        <fullName evidence="4">NEDD8-activating enzyme E1 catalytic subunit</fullName>
        <ecNumber evidence="4">6.2.1.64</ecNumber>
    </recommendedName>
</protein>
<name>A0ABR2K2E9_9EUKA</name>
<dbReference type="InterPro" id="IPR000594">
    <property type="entry name" value="ThiF_NAD_FAD-bd"/>
</dbReference>
<evidence type="ECO:0000256" key="1">
    <source>
        <dbReference type="ARBA" id="ARBA00022741"/>
    </source>
</evidence>
<keyword evidence="4" id="KW-0436">Ligase</keyword>
<evidence type="ECO:0000256" key="4">
    <source>
        <dbReference type="RuleBase" id="RU368009"/>
    </source>
</evidence>
<proteinExistence type="inferred from homology"/>
<dbReference type="SUPFAM" id="SSF69572">
    <property type="entry name" value="Activating enzymes of the ubiquitin-like proteins"/>
    <property type="match status" value="1"/>
</dbReference>
<dbReference type="Pfam" id="PF00899">
    <property type="entry name" value="ThiF"/>
    <property type="match status" value="1"/>
</dbReference>
<keyword evidence="3 4" id="KW-0067">ATP-binding</keyword>
<keyword evidence="1 4" id="KW-0547">Nucleotide-binding</keyword>
<keyword evidence="7" id="KW-1185">Reference proteome</keyword>
<comment type="similarity">
    <text evidence="4">Belongs to the ubiquitin-activating E1 family. UBA3 subfamily.</text>
</comment>
<evidence type="ECO:0000313" key="7">
    <source>
        <dbReference type="Proteomes" id="UP001470230"/>
    </source>
</evidence>
<organism evidence="6 7">
    <name type="scientific">Tritrichomonas musculus</name>
    <dbReference type="NCBI Taxonomy" id="1915356"/>
    <lineage>
        <taxon>Eukaryota</taxon>
        <taxon>Metamonada</taxon>
        <taxon>Parabasalia</taxon>
        <taxon>Tritrichomonadida</taxon>
        <taxon>Tritrichomonadidae</taxon>
        <taxon>Tritrichomonas</taxon>
    </lineage>
</organism>
<accession>A0ABR2K2E9</accession>